<dbReference type="OrthoDB" id="9809524at2"/>
<reference evidence="4 5" key="1">
    <citation type="submission" date="2017-06" db="EMBL/GenBank/DDBJ databases">
        <authorList>
            <person name="Kim H.J."/>
            <person name="Triplett B.A."/>
        </authorList>
    </citation>
    <scope>NUCLEOTIDE SEQUENCE [LARGE SCALE GENOMIC DNA]</scope>
    <source>
        <strain evidence="4 5">DSM 22179</strain>
    </source>
</reference>
<evidence type="ECO:0000256" key="2">
    <source>
        <dbReference type="ARBA" id="ARBA00023008"/>
    </source>
</evidence>
<dbReference type="GO" id="GO:0046872">
    <property type="term" value="F:metal ion binding"/>
    <property type="evidence" value="ECO:0007669"/>
    <property type="project" value="InterPro"/>
</dbReference>
<keyword evidence="2" id="KW-0186">Copper</keyword>
<dbReference type="Gene3D" id="1.20.58.1000">
    <property type="entry name" value="Metal-sensitive repressor, helix protomer"/>
    <property type="match status" value="1"/>
</dbReference>
<feature type="region of interest" description="Disordered" evidence="3">
    <location>
        <begin position="67"/>
        <end position="91"/>
    </location>
</feature>
<accession>A0A212TAA2</accession>
<evidence type="ECO:0000256" key="3">
    <source>
        <dbReference type="SAM" id="MobiDB-lite"/>
    </source>
</evidence>
<proteinExistence type="inferred from homology"/>
<feature type="compositionally biased region" description="Basic and acidic residues" evidence="3">
    <location>
        <begin position="82"/>
        <end position="91"/>
    </location>
</feature>
<evidence type="ECO:0000313" key="5">
    <source>
        <dbReference type="Proteomes" id="UP000198122"/>
    </source>
</evidence>
<dbReference type="InterPro" id="IPR003735">
    <property type="entry name" value="Metal_Tscrpt_repr"/>
</dbReference>
<dbReference type="CDD" id="cd10148">
    <property type="entry name" value="CsoR-like_DUF156"/>
    <property type="match status" value="1"/>
</dbReference>
<dbReference type="RefSeq" id="WP_088817748.1">
    <property type="nucleotide sequence ID" value="NZ_FYEZ01000001.1"/>
</dbReference>
<comment type="similarity">
    <text evidence="1">Belongs to the CsoR family.</text>
</comment>
<gene>
    <name evidence="4" type="ORF">SAMN05445756_0811</name>
</gene>
<keyword evidence="5" id="KW-1185">Reference proteome</keyword>
<dbReference type="Proteomes" id="UP000198122">
    <property type="component" value="Unassembled WGS sequence"/>
</dbReference>
<dbReference type="Pfam" id="PF02583">
    <property type="entry name" value="Trns_repr_metal"/>
    <property type="match status" value="1"/>
</dbReference>
<dbReference type="GO" id="GO:0045892">
    <property type="term" value="P:negative regulation of DNA-templated transcription"/>
    <property type="evidence" value="ECO:0007669"/>
    <property type="project" value="UniProtKB-ARBA"/>
</dbReference>
<organism evidence="4 5">
    <name type="scientific">Kytococcus aerolatus</name>
    <dbReference type="NCBI Taxonomy" id="592308"/>
    <lineage>
        <taxon>Bacteria</taxon>
        <taxon>Bacillati</taxon>
        <taxon>Actinomycetota</taxon>
        <taxon>Actinomycetes</taxon>
        <taxon>Micrococcales</taxon>
        <taxon>Kytococcaceae</taxon>
        <taxon>Kytococcus</taxon>
    </lineage>
</organism>
<sequence length="101" mass="11317">MHLPHEETASTLNRLRRARGQLDAVIRMLEEESDCRDVMTQLAAASKALDRAGFSLVATGMRHCLLDEPTEDESTTGTEQDSEGRPRLTVEQMEKLFLSLT</sequence>
<dbReference type="PANTHER" id="PTHR33677:SF5">
    <property type="entry name" value="TRANSCRIPTIONAL REPRESSOR FRMR"/>
    <property type="match status" value="1"/>
</dbReference>
<keyword evidence="4" id="KW-0238">DNA-binding</keyword>
<protein>
    <submittedName>
        <fullName evidence="4">DNA-binding transcriptional regulator, FrmR family</fullName>
    </submittedName>
</protein>
<dbReference type="GO" id="GO:0003677">
    <property type="term" value="F:DNA binding"/>
    <property type="evidence" value="ECO:0007669"/>
    <property type="project" value="UniProtKB-KW"/>
</dbReference>
<name>A0A212TAA2_9MICO</name>
<evidence type="ECO:0000313" key="4">
    <source>
        <dbReference type="EMBL" id="SNC62987.1"/>
    </source>
</evidence>
<evidence type="ECO:0000256" key="1">
    <source>
        <dbReference type="ARBA" id="ARBA00005428"/>
    </source>
</evidence>
<dbReference type="PANTHER" id="PTHR33677">
    <property type="entry name" value="TRANSCRIPTIONAL REPRESSOR FRMR-RELATED"/>
    <property type="match status" value="1"/>
</dbReference>
<dbReference type="InterPro" id="IPR038390">
    <property type="entry name" value="Metal_Tscrpt_repr_sf"/>
</dbReference>
<dbReference type="AlphaFoldDB" id="A0A212TAA2"/>
<dbReference type="EMBL" id="FYEZ01000001">
    <property type="protein sequence ID" value="SNC62987.1"/>
    <property type="molecule type" value="Genomic_DNA"/>
</dbReference>